<evidence type="ECO:0000313" key="3">
    <source>
        <dbReference type="Proteomes" id="UP000501063"/>
    </source>
</evidence>
<reference evidence="1 4" key="2">
    <citation type="submission" date="2020-11" db="EMBL/GenBank/DDBJ databases">
        <title>Enhanced detection system for hospital associated transmission using whole genome sequencing surveillance.</title>
        <authorList>
            <person name="Harrison L.H."/>
            <person name="Van Tyne D."/>
            <person name="Marsh J.W."/>
            <person name="Griffith M.P."/>
            <person name="Snyder D.J."/>
            <person name="Cooper V.S."/>
            <person name="Mustapha M."/>
        </authorList>
    </citation>
    <scope>NUCLEOTIDE SEQUENCE [LARGE SCALE GENOMIC DNA]</scope>
    <source>
        <strain evidence="1 4">PSA00705</strain>
    </source>
</reference>
<gene>
    <name evidence="2" type="ORF">G5B91_23075</name>
    <name evidence="1" type="ORF">I5I61_11345</name>
</gene>
<dbReference type="KEGG" id="pnt:G5B91_23075"/>
<dbReference type="EMBL" id="JADTFC010000022">
    <property type="protein sequence ID" value="MBG6288041.1"/>
    <property type="molecule type" value="Genomic_DNA"/>
</dbReference>
<proteinExistence type="predicted"/>
<dbReference type="Proteomes" id="UP000608450">
    <property type="component" value="Unassembled WGS sequence"/>
</dbReference>
<keyword evidence="2" id="KW-0560">Oxidoreductase</keyword>
<organism evidence="2 3">
    <name type="scientific">Pseudomonas nitroreducens</name>
    <dbReference type="NCBI Taxonomy" id="46680"/>
    <lineage>
        <taxon>Bacteria</taxon>
        <taxon>Pseudomonadati</taxon>
        <taxon>Pseudomonadota</taxon>
        <taxon>Gammaproteobacteria</taxon>
        <taxon>Pseudomonadales</taxon>
        <taxon>Pseudomonadaceae</taxon>
        <taxon>Pseudomonas</taxon>
    </lineage>
</organism>
<dbReference type="AlphaFoldDB" id="A0A6G6J1Q0"/>
<keyword evidence="2" id="KW-0223">Dioxygenase</keyword>
<reference evidence="2 3" key="1">
    <citation type="submission" date="2020-02" db="EMBL/GenBank/DDBJ databases">
        <title>Integrative conjugative elements (ICEs) and plasmids drive adaptation of Pseudomonas nitroreducens strain HBP1 to wastewater environment.</title>
        <authorList>
            <person name="Sentchilo V."/>
            <person name="Carraro N."/>
            <person name="Bertelli C."/>
            <person name="van der Meer J.R."/>
        </authorList>
    </citation>
    <scope>NUCLEOTIDE SEQUENCE [LARGE SCALE GENOMIC DNA]</scope>
    <source>
        <strain evidence="2 3">HBP1</strain>
    </source>
</reference>
<accession>A0A6G6J1Q0</accession>
<dbReference type="RefSeq" id="WP_024764943.1">
    <property type="nucleotide sequence ID" value="NZ_CP049140.1"/>
</dbReference>
<evidence type="ECO:0000313" key="2">
    <source>
        <dbReference type="EMBL" id="QIE88990.1"/>
    </source>
</evidence>
<sequence length="164" mass="18090">MTSTAFKTVFGSLDNYQKGSVEIVKGKASHYVFSNVFEVAERSAPYEKVVVGKNLDYVIETLRAEGRSPWFTCAHDEFAISMDGDIRVDFLKLDTPLVEGEGTRLAGESPKGKPMGYVLLKRGHQCLLPVGCAYRFESAKPGVLLLQTILGPLSVQKWADICLK</sequence>
<dbReference type="Proteomes" id="UP000501063">
    <property type="component" value="Chromosome"/>
</dbReference>
<name>A0A6G6J1Q0_PSENT</name>
<protein>
    <submittedName>
        <fullName evidence="2">Hydroxyquinol 1,2-dioxygenase</fullName>
    </submittedName>
</protein>
<dbReference type="CDD" id="cd20297">
    <property type="entry name" value="cupin_HQDO_small"/>
    <property type="match status" value="1"/>
</dbReference>
<evidence type="ECO:0000313" key="4">
    <source>
        <dbReference type="Proteomes" id="UP000608450"/>
    </source>
</evidence>
<keyword evidence="4" id="KW-1185">Reference proteome</keyword>
<dbReference type="GO" id="GO:0051213">
    <property type="term" value="F:dioxygenase activity"/>
    <property type="evidence" value="ECO:0007669"/>
    <property type="project" value="UniProtKB-KW"/>
</dbReference>
<evidence type="ECO:0000313" key="1">
    <source>
        <dbReference type="EMBL" id="MBG6288041.1"/>
    </source>
</evidence>
<dbReference type="EMBL" id="CP049140">
    <property type="protein sequence ID" value="QIE88990.1"/>
    <property type="molecule type" value="Genomic_DNA"/>
</dbReference>